<comment type="caution">
    <text evidence="1">The sequence shown here is derived from an EMBL/GenBank/DDBJ whole genome shotgun (WGS) entry which is preliminary data.</text>
</comment>
<organism evidence="1 2">
    <name type="scientific">Bacillus pretiosus</name>
    <dbReference type="NCBI Taxonomy" id="2983392"/>
    <lineage>
        <taxon>Bacteria</taxon>
        <taxon>Bacillati</taxon>
        <taxon>Bacillota</taxon>
        <taxon>Bacilli</taxon>
        <taxon>Bacillales</taxon>
        <taxon>Bacillaceae</taxon>
        <taxon>Bacillus</taxon>
    </lineage>
</organism>
<name>A0ABT3EQW6_9BACI</name>
<evidence type="ECO:0000313" key="1">
    <source>
        <dbReference type="EMBL" id="MCW1239217.1"/>
    </source>
</evidence>
<keyword evidence="1" id="KW-0540">Nuclease</keyword>
<keyword evidence="2" id="KW-1185">Reference proteome</keyword>
<accession>A0ABT3EQW6</accession>
<sequence length="325" mass="38146">MNKHGENFIDFVATETNGKYIVLGEYVKSSVKIKIKHIVCGHEYEVRPNDFKSGCRCPICANIGRQTKRRKTTFSEDVKLVVGDEYTFIDEYVNYHTKLNVIHNQCGEKYEVSPANFLKGKRCPTCSIVKRAKKRARTTDDFIKEVYAEVKGEYEVLGEYENSITPIKIQHKECGHVYKVTPSNFLKHGKRCPKCRYSRGEKRVRDFLELHNFKFAEQHRFSDCTLTKMLVFDFVIFDDINKITHAIEYDGEFHFFKLFRTEDKFRLQKMRDKKKNDYCKEKDIKLIRIPYQQFNNIEKILSAKLNVNTTIMSQACAETAGRCND</sequence>
<dbReference type="GeneID" id="301197980"/>
<reference evidence="1" key="1">
    <citation type="submission" date="2022-10" db="EMBL/GenBank/DDBJ databases">
        <title>De novo draft assembly of the Pseudomonas pretiosus genome isolated from the plants rhizorohere.</title>
        <authorList>
            <person name="Robas M."/>
            <person name="Fernandez V.M."/>
            <person name="Provanza A."/>
            <person name="Jimenez P.A."/>
        </authorList>
    </citation>
    <scope>NUCLEOTIDE SEQUENCE</scope>
    <source>
        <strain evidence="1">SAICEU11T</strain>
    </source>
</reference>
<dbReference type="EMBL" id="JAOXJG010000005">
    <property type="protein sequence ID" value="MCW1239217.1"/>
    <property type="molecule type" value="Genomic_DNA"/>
</dbReference>
<keyword evidence="1" id="KW-0378">Hydrolase</keyword>
<proteinExistence type="predicted"/>
<protein>
    <submittedName>
        <fullName evidence="1">Endonuclease domain-containing protein</fullName>
    </submittedName>
</protein>
<gene>
    <name evidence="1" type="ORF">NGM45_09050</name>
</gene>
<dbReference type="GO" id="GO:0004519">
    <property type="term" value="F:endonuclease activity"/>
    <property type="evidence" value="ECO:0007669"/>
    <property type="project" value="UniProtKB-KW"/>
</dbReference>
<dbReference type="RefSeq" id="WP_264461539.1">
    <property type="nucleotide sequence ID" value="NZ_JAOXJG010000005.1"/>
</dbReference>
<keyword evidence="1" id="KW-0255">Endonuclease</keyword>
<dbReference type="Gene3D" id="3.40.960.10">
    <property type="entry name" value="VSR Endonuclease"/>
    <property type="match status" value="1"/>
</dbReference>
<evidence type="ECO:0000313" key="2">
    <source>
        <dbReference type="Proteomes" id="UP001060566"/>
    </source>
</evidence>
<dbReference type="Proteomes" id="UP001060566">
    <property type="component" value="Unassembled WGS sequence"/>
</dbReference>